<feature type="non-terminal residue" evidence="2">
    <location>
        <position position="197"/>
    </location>
</feature>
<organism evidence="2 3">
    <name type="scientific">Necator americanus</name>
    <name type="common">Human hookworm</name>
    <dbReference type="NCBI Taxonomy" id="51031"/>
    <lineage>
        <taxon>Eukaryota</taxon>
        <taxon>Metazoa</taxon>
        <taxon>Ecdysozoa</taxon>
        <taxon>Nematoda</taxon>
        <taxon>Chromadorea</taxon>
        <taxon>Rhabditida</taxon>
        <taxon>Rhabditina</taxon>
        <taxon>Rhabditomorpha</taxon>
        <taxon>Strongyloidea</taxon>
        <taxon>Ancylostomatidae</taxon>
        <taxon>Bunostominae</taxon>
        <taxon>Necator</taxon>
    </lineage>
</organism>
<protein>
    <submittedName>
        <fullName evidence="2">Uncharacterized protein</fullName>
    </submittedName>
</protein>
<dbReference type="Proteomes" id="UP000053676">
    <property type="component" value="Unassembled WGS sequence"/>
</dbReference>
<evidence type="ECO:0000256" key="1">
    <source>
        <dbReference type="SAM" id="MobiDB-lite"/>
    </source>
</evidence>
<name>W2THU1_NECAM</name>
<feature type="region of interest" description="Disordered" evidence="1">
    <location>
        <begin position="174"/>
        <end position="197"/>
    </location>
</feature>
<accession>W2THU1</accession>
<evidence type="ECO:0000313" key="2">
    <source>
        <dbReference type="EMBL" id="ETN81373.1"/>
    </source>
</evidence>
<dbReference type="EMBL" id="KI658740">
    <property type="protein sequence ID" value="ETN81373.1"/>
    <property type="molecule type" value="Genomic_DNA"/>
</dbReference>
<gene>
    <name evidence="2" type="ORF">NECAME_17906</name>
</gene>
<reference evidence="3" key="1">
    <citation type="journal article" date="2014" name="Nat. Genet.">
        <title>Genome of the human hookworm Necator americanus.</title>
        <authorList>
            <person name="Tang Y.T."/>
            <person name="Gao X."/>
            <person name="Rosa B.A."/>
            <person name="Abubucker S."/>
            <person name="Hallsworth-Pepin K."/>
            <person name="Martin J."/>
            <person name="Tyagi R."/>
            <person name="Heizer E."/>
            <person name="Zhang X."/>
            <person name="Bhonagiri-Palsikar V."/>
            <person name="Minx P."/>
            <person name="Warren W.C."/>
            <person name="Wang Q."/>
            <person name="Zhan B."/>
            <person name="Hotez P.J."/>
            <person name="Sternberg P.W."/>
            <person name="Dougall A."/>
            <person name="Gaze S.T."/>
            <person name="Mulvenna J."/>
            <person name="Sotillo J."/>
            <person name="Ranganathan S."/>
            <person name="Rabelo E.M."/>
            <person name="Wilson R.K."/>
            <person name="Felgner P.L."/>
            <person name="Bethony J."/>
            <person name="Hawdon J.M."/>
            <person name="Gasser R.B."/>
            <person name="Loukas A."/>
            <person name="Mitreva M."/>
        </authorList>
    </citation>
    <scope>NUCLEOTIDE SEQUENCE [LARGE SCALE GENOMIC DNA]</scope>
</reference>
<dbReference type="AlphaFoldDB" id="W2THU1"/>
<dbReference type="OrthoDB" id="10506570at2759"/>
<keyword evidence="3" id="KW-1185">Reference proteome</keyword>
<proteinExistence type="predicted"/>
<evidence type="ECO:0000313" key="3">
    <source>
        <dbReference type="Proteomes" id="UP000053676"/>
    </source>
</evidence>
<dbReference type="KEGG" id="nai:NECAME_17906"/>
<sequence>MLNKVAASAHTVLADLQDHPVNPDHWDQKEFPEIQEDQERPDAKAIQDNLVYPERVVNRERLESLDYLDAKVFVEQRERQERKESQVHKDREGLLDILDVMGREEAMVRSDRLDLPDKLVCQENVGNRELLDHRDNLDLMVLTANAQNELLGLTNTRSHQFLLSHRGMNLQYKHRDQPTKHPRKPRAAPIANGNGFS</sequence>